<evidence type="ECO:0000259" key="5">
    <source>
        <dbReference type="PROSITE" id="PS51078"/>
    </source>
</evidence>
<proteinExistence type="predicted"/>
<dbReference type="Proteomes" id="UP000494117">
    <property type="component" value="Unassembled WGS sequence"/>
</dbReference>
<dbReference type="Pfam" id="PF01614">
    <property type="entry name" value="IclR_C"/>
    <property type="match status" value="1"/>
</dbReference>
<sequence length="286" mass="31206">MSTTDLSAEIPPAHPEGDAQLAEKAARYSAPALEKGLDILEALSASAQGYTLNQLSQVLQRNVNEIFRMVVTLQHRGYIQTDENDRYSLTLKMFALAHRQPPIKSLVGAALPLLQELAERTRQSAHLAIFQNGRVVVVAQVDSPERWSFGLKVGVVMGLTDTSSGHVLLAYQDEVTRTRMLSNHIHVEGELDMDPGQLFSLLETVRQTGYAMMPSIQIQGVTNIARPVWGLGQRVVAAINIPHIARIDGTPTPDTAQIKLVLAEICARLSQRLGHDPAATAESHSA</sequence>
<dbReference type="Gene3D" id="3.30.450.40">
    <property type="match status" value="1"/>
</dbReference>
<dbReference type="PANTHER" id="PTHR30136">
    <property type="entry name" value="HELIX-TURN-HELIX TRANSCRIPTIONAL REGULATOR, ICLR FAMILY"/>
    <property type="match status" value="1"/>
</dbReference>
<evidence type="ECO:0000256" key="3">
    <source>
        <dbReference type="ARBA" id="ARBA00023163"/>
    </source>
</evidence>
<accession>A0A6S7BTD5</accession>
<dbReference type="SMART" id="SM00346">
    <property type="entry name" value="HTH_ICLR"/>
    <property type="match status" value="1"/>
</dbReference>
<keyword evidence="7" id="KW-1185">Reference proteome</keyword>
<evidence type="ECO:0000256" key="2">
    <source>
        <dbReference type="ARBA" id="ARBA00023125"/>
    </source>
</evidence>
<keyword evidence="2" id="KW-0238">DNA-binding</keyword>
<evidence type="ECO:0000256" key="1">
    <source>
        <dbReference type="ARBA" id="ARBA00023015"/>
    </source>
</evidence>
<dbReference type="PROSITE" id="PS51078">
    <property type="entry name" value="ICLR_ED"/>
    <property type="match status" value="1"/>
</dbReference>
<dbReference type="InterPro" id="IPR036390">
    <property type="entry name" value="WH_DNA-bd_sf"/>
</dbReference>
<name>A0A6S7BTD5_9BURK</name>
<dbReference type="SUPFAM" id="SSF46785">
    <property type="entry name" value="Winged helix' DNA-binding domain"/>
    <property type="match status" value="1"/>
</dbReference>
<dbReference type="Pfam" id="PF09339">
    <property type="entry name" value="HTH_IclR"/>
    <property type="match status" value="1"/>
</dbReference>
<organism evidence="6 7">
    <name type="scientific">Achromobacter anxifer</name>
    <dbReference type="NCBI Taxonomy" id="1287737"/>
    <lineage>
        <taxon>Bacteria</taxon>
        <taxon>Pseudomonadati</taxon>
        <taxon>Pseudomonadota</taxon>
        <taxon>Betaproteobacteria</taxon>
        <taxon>Burkholderiales</taxon>
        <taxon>Alcaligenaceae</taxon>
        <taxon>Achromobacter</taxon>
    </lineage>
</organism>
<protein>
    <recommendedName>
        <fullName evidence="8">Transcriptional regulator KdgR</fullName>
    </recommendedName>
</protein>
<dbReference type="Gene3D" id="1.10.10.10">
    <property type="entry name" value="Winged helix-like DNA-binding domain superfamily/Winged helix DNA-binding domain"/>
    <property type="match status" value="1"/>
</dbReference>
<dbReference type="InterPro" id="IPR005471">
    <property type="entry name" value="Tscrpt_reg_IclR_N"/>
</dbReference>
<keyword evidence="3" id="KW-0804">Transcription</keyword>
<dbReference type="PANTHER" id="PTHR30136:SF7">
    <property type="entry name" value="HTH-TYPE TRANSCRIPTIONAL REGULATOR KDGR-RELATED"/>
    <property type="match status" value="1"/>
</dbReference>
<dbReference type="InterPro" id="IPR029016">
    <property type="entry name" value="GAF-like_dom_sf"/>
</dbReference>
<dbReference type="InterPro" id="IPR014757">
    <property type="entry name" value="Tscrpt_reg_IclR_C"/>
</dbReference>
<evidence type="ECO:0000313" key="6">
    <source>
        <dbReference type="EMBL" id="CAB3817430.1"/>
    </source>
</evidence>
<dbReference type="SUPFAM" id="SSF55781">
    <property type="entry name" value="GAF domain-like"/>
    <property type="match status" value="1"/>
</dbReference>
<dbReference type="InterPro" id="IPR036388">
    <property type="entry name" value="WH-like_DNA-bd_sf"/>
</dbReference>
<dbReference type="GO" id="GO:0003677">
    <property type="term" value="F:DNA binding"/>
    <property type="evidence" value="ECO:0007669"/>
    <property type="project" value="UniProtKB-KW"/>
</dbReference>
<evidence type="ECO:0000313" key="7">
    <source>
        <dbReference type="Proteomes" id="UP000494117"/>
    </source>
</evidence>
<reference evidence="6 7" key="1">
    <citation type="submission" date="2020-04" db="EMBL/GenBank/DDBJ databases">
        <authorList>
            <person name="De Canck E."/>
        </authorList>
    </citation>
    <scope>NUCLEOTIDE SEQUENCE [LARGE SCALE GENOMIC DNA]</scope>
    <source>
        <strain evidence="6 7">LMG 26858</strain>
    </source>
</reference>
<dbReference type="EMBL" id="CADILG010000001">
    <property type="protein sequence ID" value="CAB3817430.1"/>
    <property type="molecule type" value="Genomic_DNA"/>
</dbReference>
<dbReference type="AlphaFoldDB" id="A0A6S7BTD5"/>
<keyword evidence="1" id="KW-0805">Transcription regulation</keyword>
<feature type="domain" description="HTH iclR-type" evidence="4">
    <location>
        <begin position="30"/>
        <end position="91"/>
    </location>
</feature>
<dbReference type="PROSITE" id="PS51077">
    <property type="entry name" value="HTH_ICLR"/>
    <property type="match status" value="1"/>
</dbReference>
<dbReference type="GO" id="GO:0003700">
    <property type="term" value="F:DNA-binding transcription factor activity"/>
    <property type="evidence" value="ECO:0007669"/>
    <property type="project" value="TreeGrafter"/>
</dbReference>
<feature type="domain" description="IclR-ED" evidence="5">
    <location>
        <begin position="92"/>
        <end position="275"/>
    </location>
</feature>
<gene>
    <name evidence="6" type="ORF">LMG26858_00010</name>
</gene>
<evidence type="ECO:0008006" key="8">
    <source>
        <dbReference type="Google" id="ProtNLM"/>
    </source>
</evidence>
<dbReference type="GO" id="GO:0045892">
    <property type="term" value="P:negative regulation of DNA-templated transcription"/>
    <property type="evidence" value="ECO:0007669"/>
    <property type="project" value="TreeGrafter"/>
</dbReference>
<evidence type="ECO:0000259" key="4">
    <source>
        <dbReference type="PROSITE" id="PS51077"/>
    </source>
</evidence>
<dbReference type="InterPro" id="IPR050707">
    <property type="entry name" value="HTH_MetabolicPath_Reg"/>
</dbReference>
<dbReference type="RefSeq" id="WP_175204990.1">
    <property type="nucleotide sequence ID" value="NZ_CADILG010000001.1"/>
</dbReference>